<dbReference type="HOGENOM" id="CLU_745585_0_0_5"/>
<proteinExistence type="predicted"/>
<accession>B8IPN6</accession>
<evidence type="ECO:0000313" key="2">
    <source>
        <dbReference type="EMBL" id="ACL62328.1"/>
    </source>
</evidence>
<feature type="compositionally biased region" description="Basic and acidic residues" evidence="1">
    <location>
        <begin position="360"/>
        <end position="371"/>
    </location>
</feature>
<feature type="compositionally biased region" description="Basic residues" evidence="1">
    <location>
        <begin position="343"/>
        <end position="353"/>
    </location>
</feature>
<evidence type="ECO:0000313" key="3">
    <source>
        <dbReference type="Proteomes" id="UP000008207"/>
    </source>
</evidence>
<dbReference type="EMBL" id="CP001349">
    <property type="protein sequence ID" value="ACL62328.1"/>
    <property type="molecule type" value="Genomic_DNA"/>
</dbReference>
<dbReference type="STRING" id="460265.Mnod_7592"/>
<protein>
    <submittedName>
        <fullName evidence="2">Uncharacterized protein</fullName>
    </submittedName>
</protein>
<dbReference type="AlphaFoldDB" id="B8IPN6"/>
<name>B8IPN6_METNO</name>
<organism evidence="2 3">
    <name type="scientific">Methylobacterium nodulans (strain LMG 21967 / CNCM I-2342 / ORS 2060)</name>
    <dbReference type="NCBI Taxonomy" id="460265"/>
    <lineage>
        <taxon>Bacteria</taxon>
        <taxon>Pseudomonadati</taxon>
        <taxon>Pseudomonadota</taxon>
        <taxon>Alphaproteobacteria</taxon>
        <taxon>Hyphomicrobiales</taxon>
        <taxon>Methylobacteriaceae</taxon>
        <taxon>Methylobacterium</taxon>
    </lineage>
</organism>
<dbReference type="KEGG" id="mno:Mnod_7592"/>
<dbReference type="Proteomes" id="UP000008207">
    <property type="component" value="Chromosome"/>
</dbReference>
<keyword evidence="3" id="KW-1185">Reference proteome</keyword>
<reference evidence="2 3" key="1">
    <citation type="submission" date="2009-01" db="EMBL/GenBank/DDBJ databases">
        <title>Complete sequence of chromosome of Methylobacterium nodulans ORS 2060.</title>
        <authorList>
            <consortium name="US DOE Joint Genome Institute"/>
            <person name="Lucas S."/>
            <person name="Copeland A."/>
            <person name="Lapidus A."/>
            <person name="Glavina del Rio T."/>
            <person name="Dalin E."/>
            <person name="Tice H."/>
            <person name="Bruce D."/>
            <person name="Goodwin L."/>
            <person name="Pitluck S."/>
            <person name="Sims D."/>
            <person name="Brettin T."/>
            <person name="Detter J.C."/>
            <person name="Han C."/>
            <person name="Larimer F."/>
            <person name="Land M."/>
            <person name="Hauser L."/>
            <person name="Kyrpides N."/>
            <person name="Ivanova N."/>
            <person name="Marx C.J."/>
            <person name="Richardson P."/>
        </authorList>
    </citation>
    <scope>NUCLEOTIDE SEQUENCE [LARGE SCALE GENOMIC DNA]</scope>
    <source>
        <strain evidence="3">LMG 21967 / CNCM I-2342 / ORS 2060</strain>
    </source>
</reference>
<evidence type="ECO:0000256" key="1">
    <source>
        <dbReference type="SAM" id="MobiDB-lite"/>
    </source>
</evidence>
<gene>
    <name evidence="2" type="ordered locus">Mnod_7592</name>
</gene>
<feature type="region of interest" description="Disordered" evidence="1">
    <location>
        <begin position="314"/>
        <end position="371"/>
    </location>
</feature>
<sequence>MLEFSVTQALCQDAPDEHFAAASLIGSDAPPMGSVEAAPACAALTVIRSADPSHVGKRFFLDQGGKLDKRAVAHVTAGVAQTRAVPDAEALAALLTEVTESTDLAFCSGTFHGAGDEPFRQVTERRLADLLGSAGAPPGGVQTIGGERVAARVKRGIDPSPWLLLDADDPAGMRAEWVGMPIAGRLELLEAIIPGVSSVERVEYRSSTARVSKIGEPPGERTHAWIRVSHPEKIERLRAAVRIAAVNADLAFASPRYSRTEPGKVTGSDWRTLIDLAVWDHGRLVFVARPDVQDAPGREVHDAGVRIVNAGGRPARPLVGGAARHAGVRHVQGAHRPGDQLQRRRRDDHRPRRVLAPSGHGDRAPGRREDA</sequence>